<feature type="signal peptide" evidence="2">
    <location>
        <begin position="1"/>
        <end position="22"/>
    </location>
</feature>
<gene>
    <name evidence="3" type="ORF">PAUS00366_LOCUS7080</name>
</gene>
<accession>A0A7S4AG56</accession>
<dbReference type="EMBL" id="HBIX01009254">
    <property type="protein sequence ID" value="CAE0714328.1"/>
    <property type="molecule type" value="Transcribed_RNA"/>
</dbReference>
<organism evidence="3">
    <name type="scientific">Pseudo-nitzschia australis</name>
    <dbReference type="NCBI Taxonomy" id="44445"/>
    <lineage>
        <taxon>Eukaryota</taxon>
        <taxon>Sar</taxon>
        <taxon>Stramenopiles</taxon>
        <taxon>Ochrophyta</taxon>
        <taxon>Bacillariophyta</taxon>
        <taxon>Bacillariophyceae</taxon>
        <taxon>Bacillariophycidae</taxon>
        <taxon>Bacillariales</taxon>
        <taxon>Bacillariaceae</taxon>
        <taxon>Pseudo-nitzschia</taxon>
    </lineage>
</organism>
<evidence type="ECO:0008006" key="4">
    <source>
        <dbReference type="Google" id="ProtNLM"/>
    </source>
</evidence>
<feature type="chain" id="PRO_5031269802" description="Calmodulin" evidence="2">
    <location>
        <begin position="23"/>
        <end position="216"/>
    </location>
</feature>
<feature type="region of interest" description="Disordered" evidence="1">
    <location>
        <begin position="55"/>
        <end position="87"/>
    </location>
</feature>
<keyword evidence="2" id="KW-0732">Signal</keyword>
<evidence type="ECO:0000256" key="2">
    <source>
        <dbReference type="SAM" id="SignalP"/>
    </source>
</evidence>
<reference evidence="3" key="1">
    <citation type="submission" date="2021-01" db="EMBL/GenBank/DDBJ databases">
        <authorList>
            <person name="Corre E."/>
            <person name="Pelletier E."/>
            <person name="Niang G."/>
            <person name="Scheremetjew M."/>
            <person name="Finn R."/>
            <person name="Kale V."/>
            <person name="Holt S."/>
            <person name="Cochrane G."/>
            <person name="Meng A."/>
            <person name="Brown T."/>
            <person name="Cohen L."/>
        </authorList>
    </citation>
    <scope>NUCLEOTIDE SEQUENCE</scope>
    <source>
        <strain evidence="3">10249 10 AB</strain>
    </source>
</reference>
<evidence type="ECO:0000256" key="1">
    <source>
        <dbReference type="SAM" id="MobiDB-lite"/>
    </source>
</evidence>
<protein>
    <recommendedName>
        <fullName evidence="4">Calmodulin</fullName>
    </recommendedName>
</protein>
<feature type="compositionally biased region" description="Low complexity" evidence="1">
    <location>
        <begin position="76"/>
        <end position="87"/>
    </location>
</feature>
<name>A0A7S4AG56_9STRA</name>
<proteinExistence type="predicted"/>
<evidence type="ECO:0000313" key="3">
    <source>
        <dbReference type="EMBL" id="CAE0714328.1"/>
    </source>
</evidence>
<dbReference type="AlphaFoldDB" id="A0A7S4AG56"/>
<sequence length="216" mass="24365">MICKLPLLSLVCLGLSKQVATAFSLAPRLGSSSNSALHFSLLKKHEFGFKSFSSSFPTKTKKQQRENKDENEEGKTTATATATATTTPSLKKNDMSMFLERDGDEKLTQEELDFFMTKDESIQQLEDVEEFFRSELPLGIAMNEKGRAAPFATAHDDQKEKQQRLPKNDAIKMTDNNGMSVDEDCPSKKLMYYNYEGTRSKINRNLCNNPADSYFD</sequence>